<reference evidence="2" key="1">
    <citation type="submission" date="2021-02" db="EMBL/GenBank/DDBJ databases">
        <authorList>
            <person name="Dougan E. K."/>
            <person name="Rhodes N."/>
            <person name="Thang M."/>
            <person name="Chan C."/>
        </authorList>
    </citation>
    <scope>NUCLEOTIDE SEQUENCE</scope>
</reference>
<dbReference type="OrthoDB" id="413361at2759"/>
<feature type="non-terminal residue" evidence="2">
    <location>
        <position position="1"/>
    </location>
</feature>
<name>A0A812UGX7_9DINO</name>
<organism evidence="2 3">
    <name type="scientific">Symbiodinium necroappetens</name>
    <dbReference type="NCBI Taxonomy" id="1628268"/>
    <lineage>
        <taxon>Eukaryota</taxon>
        <taxon>Sar</taxon>
        <taxon>Alveolata</taxon>
        <taxon>Dinophyceae</taxon>
        <taxon>Suessiales</taxon>
        <taxon>Symbiodiniaceae</taxon>
        <taxon>Symbiodinium</taxon>
    </lineage>
</organism>
<feature type="non-terminal residue" evidence="2">
    <location>
        <position position="810"/>
    </location>
</feature>
<feature type="domain" description="Reverse transcriptase Ty1/copia-type" evidence="1">
    <location>
        <begin position="419"/>
        <end position="620"/>
    </location>
</feature>
<dbReference type="EMBL" id="CAJNJA010027118">
    <property type="protein sequence ID" value="CAE7570315.1"/>
    <property type="molecule type" value="Genomic_DNA"/>
</dbReference>
<dbReference type="Proteomes" id="UP000601435">
    <property type="component" value="Unassembled WGS sequence"/>
</dbReference>
<sequence>CSVTSAEDVVSWLDEDVIDYYQSHATSPEGQHLRQGWDGSPEELPGIYRQQAFLTAAYVYGDAEVEEGVCVTPIAPKASSSSTTSFTTSHHKAQLSESLASLLLKRKDFDHDTCLQLLQVVNFQGVSRDCLSYSYPGAGSLTMGYYSHGRQHGLTKATERHRLLTKYLNAYLRCHGLRGKTSSIFVGRNIRSRYHKDVHNSKESVNWSIALGEHVGGRLWVEADYDAANPQDYVKRSIKGKRVSGKYVDNYRKLVAFNPDAYHGTEEYVGDRYVITAYSTRLADEAPPDAVKVLTNLGFKPKNKQVAFVTTSQPSEPPQNEKVLSPLWEVFPTKEQTAAGQEAEKVIAMESSSDEDGCDGSTGYGARRAAQQARKKEVHWQSMTEDEVGPFIEALRKEWSEWQKWASCSPVYLQEGSVARVVVAGFRDPHLPLLTRDAPVLARTSLHLILQWSVTFRAKLWNADAKSAFLQGDPDSERPEPIFMKPPQDPLAQEAVPEWKAKTLLYRLSAPVYGQSNAPRQWYNHFSRVLRDLQWESHSLDPCLFLFRTDNKVVAILGLHVDDLLSCALPGYEEVLNKVEARFTWGSPWTSEDFTFVGRRIKQWPDGSITVDQASYVEEVPSTKVKLDDAEFLSKYPELVTEFRSGIGSLQWLASTTRGDIASDVSLIQRPPSQLTVADLKEVNAVLRYVRATAGASIKITPIAVEELIFIAYGDSGFANAPGSKSQGGLVITATDKQAKVQERPASLLEWKSYRHQRILRSTLAAEAAALDRTHDHAHFLAMTFSEMCDAAFISTLNDRPLFEVIPVTD</sequence>
<evidence type="ECO:0000313" key="3">
    <source>
        <dbReference type="Proteomes" id="UP000601435"/>
    </source>
</evidence>
<comment type="caution">
    <text evidence="2">The sequence shown here is derived from an EMBL/GenBank/DDBJ whole genome shotgun (WGS) entry which is preliminary data.</text>
</comment>
<accession>A0A812UGX7</accession>
<proteinExistence type="predicted"/>
<dbReference type="AlphaFoldDB" id="A0A812UGX7"/>
<keyword evidence="3" id="KW-1185">Reference proteome</keyword>
<evidence type="ECO:0000313" key="2">
    <source>
        <dbReference type="EMBL" id="CAE7570315.1"/>
    </source>
</evidence>
<evidence type="ECO:0000259" key="1">
    <source>
        <dbReference type="Pfam" id="PF07727"/>
    </source>
</evidence>
<gene>
    <name evidence="2" type="primary">GIP</name>
    <name evidence="2" type="ORF">SNEC2469_LOCUS16620</name>
</gene>
<dbReference type="Pfam" id="PF07727">
    <property type="entry name" value="RVT_2"/>
    <property type="match status" value="1"/>
</dbReference>
<protein>
    <submittedName>
        <fullName evidence="2">GIP protein</fullName>
    </submittedName>
</protein>
<dbReference type="InterPro" id="IPR013103">
    <property type="entry name" value="RVT_2"/>
</dbReference>